<reference evidence="1 2" key="1">
    <citation type="journal article" date="2018" name="Sci. Rep.">
        <title>Genomic signatures of local adaptation to the degree of environmental predictability in rotifers.</title>
        <authorList>
            <person name="Franch-Gras L."/>
            <person name="Hahn C."/>
            <person name="Garcia-Roger E.M."/>
            <person name="Carmona M.J."/>
            <person name="Serra M."/>
            <person name="Gomez A."/>
        </authorList>
    </citation>
    <scope>NUCLEOTIDE SEQUENCE [LARGE SCALE GENOMIC DNA]</scope>
    <source>
        <strain evidence="1">HYR1</strain>
    </source>
</reference>
<keyword evidence="2" id="KW-1185">Reference proteome</keyword>
<proteinExistence type="predicted"/>
<dbReference type="EMBL" id="REGN01009405">
    <property type="protein sequence ID" value="RNA01231.1"/>
    <property type="molecule type" value="Genomic_DNA"/>
</dbReference>
<name>A0A3M7PR26_BRAPC</name>
<dbReference type="Proteomes" id="UP000276133">
    <property type="component" value="Unassembled WGS sequence"/>
</dbReference>
<evidence type="ECO:0000313" key="1">
    <source>
        <dbReference type="EMBL" id="RNA01231.1"/>
    </source>
</evidence>
<comment type="caution">
    <text evidence="1">The sequence shown here is derived from an EMBL/GenBank/DDBJ whole genome shotgun (WGS) entry which is preliminary data.</text>
</comment>
<gene>
    <name evidence="1" type="ORF">BpHYR1_027372</name>
</gene>
<dbReference type="AlphaFoldDB" id="A0A3M7PR26"/>
<sequence>MHQWGNGFYSDLCSSIKLIRRFFYQIPSKTQIKFFEIQRNLNSNLIALSSHIFRVYETLNLKKIHSSLAWMRCCSYSFRFGIFKYFCLVSSSSSLEIWYIFSELI</sequence>
<organism evidence="1 2">
    <name type="scientific">Brachionus plicatilis</name>
    <name type="common">Marine rotifer</name>
    <name type="synonym">Brachionus muelleri</name>
    <dbReference type="NCBI Taxonomy" id="10195"/>
    <lineage>
        <taxon>Eukaryota</taxon>
        <taxon>Metazoa</taxon>
        <taxon>Spiralia</taxon>
        <taxon>Gnathifera</taxon>
        <taxon>Rotifera</taxon>
        <taxon>Eurotatoria</taxon>
        <taxon>Monogononta</taxon>
        <taxon>Pseudotrocha</taxon>
        <taxon>Ploima</taxon>
        <taxon>Brachionidae</taxon>
        <taxon>Brachionus</taxon>
    </lineage>
</organism>
<evidence type="ECO:0000313" key="2">
    <source>
        <dbReference type="Proteomes" id="UP000276133"/>
    </source>
</evidence>
<protein>
    <submittedName>
        <fullName evidence="1">Uncharacterized protein</fullName>
    </submittedName>
</protein>
<accession>A0A3M7PR26</accession>